<proteinExistence type="inferred from homology"/>
<reference evidence="10" key="1">
    <citation type="submission" date="2016-10" db="EMBL/GenBank/DDBJ databases">
        <authorList>
            <person name="Varghese N."/>
            <person name="Submissions S."/>
        </authorList>
    </citation>
    <scope>NUCLEOTIDE SEQUENCE [LARGE SCALE GENOMIC DNA]</scope>
    <source>
        <strain evidence="10">NRRL B-51270</strain>
    </source>
</reference>
<evidence type="ECO:0000256" key="3">
    <source>
        <dbReference type="ARBA" id="ARBA00022763"/>
    </source>
</evidence>
<dbReference type="RefSeq" id="WP_093391887.1">
    <property type="nucleotide sequence ID" value="NZ_LT629736.1"/>
</dbReference>
<keyword evidence="4 8" id="KW-0378">Hydrolase</keyword>
<dbReference type="Proteomes" id="UP000243207">
    <property type="component" value="Chromosome I"/>
</dbReference>
<dbReference type="GO" id="GO:0016829">
    <property type="term" value="F:lyase activity"/>
    <property type="evidence" value="ECO:0007669"/>
    <property type="project" value="UniProtKB-KW"/>
</dbReference>
<dbReference type="EC" id="3.4.-.-" evidence="8"/>
<dbReference type="InterPro" id="IPR003738">
    <property type="entry name" value="SRAP"/>
</dbReference>
<dbReference type="OrthoDB" id="6192129at2"/>
<evidence type="ECO:0000313" key="10">
    <source>
        <dbReference type="Proteomes" id="UP000243207"/>
    </source>
</evidence>
<dbReference type="PANTHER" id="PTHR13604">
    <property type="entry name" value="DC12-RELATED"/>
    <property type="match status" value="1"/>
</dbReference>
<dbReference type="SUPFAM" id="SSF143081">
    <property type="entry name" value="BB1717-like"/>
    <property type="match status" value="1"/>
</dbReference>
<dbReference type="GO" id="GO:0006508">
    <property type="term" value="P:proteolysis"/>
    <property type="evidence" value="ECO:0007669"/>
    <property type="project" value="UniProtKB-KW"/>
</dbReference>
<keyword evidence="6" id="KW-0238">DNA-binding</keyword>
<evidence type="ECO:0000256" key="2">
    <source>
        <dbReference type="ARBA" id="ARBA00022670"/>
    </source>
</evidence>
<dbReference type="GO" id="GO:0106300">
    <property type="term" value="P:protein-DNA covalent cross-linking repair"/>
    <property type="evidence" value="ECO:0007669"/>
    <property type="project" value="InterPro"/>
</dbReference>
<keyword evidence="3" id="KW-0227">DNA damage</keyword>
<keyword evidence="10" id="KW-1185">Reference proteome</keyword>
<dbReference type="EMBL" id="LT629736">
    <property type="protein sequence ID" value="SDS01316.1"/>
    <property type="molecule type" value="Genomic_DNA"/>
</dbReference>
<evidence type="ECO:0000256" key="6">
    <source>
        <dbReference type="ARBA" id="ARBA00023125"/>
    </source>
</evidence>
<evidence type="ECO:0000256" key="8">
    <source>
        <dbReference type="RuleBase" id="RU364100"/>
    </source>
</evidence>
<evidence type="ECO:0000256" key="4">
    <source>
        <dbReference type="ARBA" id="ARBA00022801"/>
    </source>
</evidence>
<dbReference type="PANTHER" id="PTHR13604:SF0">
    <property type="entry name" value="ABASIC SITE PROCESSING PROTEIN HMCES"/>
    <property type="match status" value="1"/>
</dbReference>
<gene>
    <name evidence="9" type="ORF">SAMN05216421_0744</name>
</gene>
<dbReference type="STRING" id="487184.SAMN05216421_0744"/>
<protein>
    <recommendedName>
        <fullName evidence="8">Abasic site processing protein</fullName>
        <ecNumber evidence="8">3.4.-.-</ecNumber>
    </recommendedName>
</protein>
<comment type="similarity">
    <text evidence="1 8">Belongs to the SOS response-associated peptidase family.</text>
</comment>
<dbReference type="GO" id="GO:0003697">
    <property type="term" value="F:single-stranded DNA binding"/>
    <property type="evidence" value="ECO:0007669"/>
    <property type="project" value="InterPro"/>
</dbReference>
<evidence type="ECO:0000313" key="9">
    <source>
        <dbReference type="EMBL" id="SDS01316.1"/>
    </source>
</evidence>
<dbReference type="Pfam" id="PF02586">
    <property type="entry name" value="SRAP"/>
    <property type="match status" value="1"/>
</dbReference>
<sequence length="241" mass="26898">MCGRIAHFRSEEKYLKWLKSQLPVPGPVGSEDSDRYNVAPQTNISVLHQDDDGLRFSAMRWGYAPLWAVDRTPAINARLETAATSKYWQDVWASGRCLVPVDGWFEWVGDSDAARSRQPYFIHLPGTDPMFLAAIGRFPRGPCEAIPQERGFAIITADSEGGMLDIHDRRPVALPAKVARQWLDPDLPAEQAQELARHHATPADAFTWHAVDTAVGNVRNDGPHLIEPCRPAPHTLDLFDS</sequence>
<keyword evidence="5" id="KW-0190">Covalent protein-DNA linkage</keyword>
<organism evidence="9 10">
    <name type="scientific">Halopseudomonas xinjiangensis</name>
    <dbReference type="NCBI Taxonomy" id="487184"/>
    <lineage>
        <taxon>Bacteria</taxon>
        <taxon>Pseudomonadati</taxon>
        <taxon>Pseudomonadota</taxon>
        <taxon>Gammaproteobacteria</taxon>
        <taxon>Pseudomonadales</taxon>
        <taxon>Pseudomonadaceae</taxon>
        <taxon>Halopseudomonas</taxon>
    </lineage>
</organism>
<dbReference type="InterPro" id="IPR036590">
    <property type="entry name" value="SRAP-like"/>
</dbReference>
<keyword evidence="7" id="KW-0456">Lyase</keyword>
<dbReference type="AlphaFoldDB" id="A0A1H1NQN1"/>
<keyword evidence="2 8" id="KW-0645">Protease</keyword>
<dbReference type="Gene3D" id="3.90.1680.10">
    <property type="entry name" value="SOS response associated peptidase-like"/>
    <property type="match status" value="1"/>
</dbReference>
<dbReference type="GO" id="GO:0008233">
    <property type="term" value="F:peptidase activity"/>
    <property type="evidence" value="ECO:0007669"/>
    <property type="project" value="UniProtKB-KW"/>
</dbReference>
<evidence type="ECO:0000256" key="5">
    <source>
        <dbReference type="ARBA" id="ARBA00023124"/>
    </source>
</evidence>
<evidence type="ECO:0000256" key="7">
    <source>
        <dbReference type="ARBA" id="ARBA00023239"/>
    </source>
</evidence>
<name>A0A1H1NQN1_9GAMM</name>
<evidence type="ECO:0000256" key="1">
    <source>
        <dbReference type="ARBA" id="ARBA00008136"/>
    </source>
</evidence>
<accession>A0A1H1NQN1</accession>